<reference evidence="5" key="1">
    <citation type="submission" date="2025-08" db="UniProtKB">
        <authorList>
            <consortium name="RefSeq"/>
        </authorList>
    </citation>
    <scope>IDENTIFICATION</scope>
    <source>
        <tissue evidence="5">Whole organism</tissue>
    </source>
</reference>
<feature type="region of interest" description="Disordered" evidence="2">
    <location>
        <begin position="1677"/>
        <end position="1696"/>
    </location>
</feature>
<evidence type="ECO:0000313" key="4">
    <source>
        <dbReference type="Proteomes" id="UP000504606"/>
    </source>
</evidence>
<keyword evidence="1" id="KW-0233">DNA recombination</keyword>
<dbReference type="InterPro" id="IPR046700">
    <property type="entry name" value="DUF6570"/>
</dbReference>
<accession>A0A9C6WNR6</accession>
<dbReference type="InterPro" id="IPR051055">
    <property type="entry name" value="PIF1_helicase"/>
</dbReference>
<dbReference type="Pfam" id="PF14214">
    <property type="entry name" value="Helitron_like_N"/>
    <property type="match status" value="1"/>
</dbReference>
<keyword evidence="1" id="KW-0547">Nucleotide-binding</keyword>
<dbReference type="GO" id="GO:0000723">
    <property type="term" value="P:telomere maintenance"/>
    <property type="evidence" value="ECO:0007669"/>
    <property type="project" value="InterPro"/>
</dbReference>
<feature type="domain" description="OTU" evidence="3">
    <location>
        <begin position="1"/>
        <end position="179"/>
    </location>
</feature>
<dbReference type="Gene3D" id="3.60.10.10">
    <property type="entry name" value="Endonuclease/exonuclease/phosphatase"/>
    <property type="match status" value="1"/>
</dbReference>
<feature type="region of interest" description="Disordered" evidence="2">
    <location>
        <begin position="599"/>
        <end position="623"/>
    </location>
</feature>
<dbReference type="InterPro" id="IPR036691">
    <property type="entry name" value="Endo/exonu/phosph_ase_sf"/>
</dbReference>
<dbReference type="KEGG" id="foc:113217357"/>
<feature type="compositionally biased region" description="Acidic residues" evidence="2">
    <location>
        <begin position="306"/>
        <end position="324"/>
    </location>
</feature>
<feature type="region of interest" description="Disordered" evidence="2">
    <location>
        <begin position="176"/>
        <end position="281"/>
    </location>
</feature>
<evidence type="ECO:0000256" key="2">
    <source>
        <dbReference type="SAM" id="MobiDB-lite"/>
    </source>
</evidence>
<dbReference type="GeneID" id="113217357"/>
<dbReference type="Proteomes" id="UP000504606">
    <property type="component" value="Unplaced"/>
</dbReference>
<dbReference type="SUPFAM" id="SSF54001">
    <property type="entry name" value="Cysteine proteinases"/>
    <property type="match status" value="1"/>
</dbReference>
<feature type="region of interest" description="Disordered" evidence="2">
    <location>
        <begin position="306"/>
        <end position="331"/>
    </location>
</feature>
<dbReference type="InterPro" id="IPR005135">
    <property type="entry name" value="Endo/exonuclease/phosphatase"/>
</dbReference>
<dbReference type="RefSeq" id="XP_052122792.1">
    <property type="nucleotide sequence ID" value="XM_052266832.1"/>
</dbReference>
<feature type="compositionally biased region" description="Basic and acidic residues" evidence="2">
    <location>
        <begin position="227"/>
        <end position="251"/>
    </location>
</feature>
<comment type="catalytic activity">
    <reaction evidence="1">
        <text>ATP + H2O = ADP + phosphate + H(+)</text>
        <dbReference type="Rhea" id="RHEA:13065"/>
        <dbReference type="ChEBI" id="CHEBI:15377"/>
        <dbReference type="ChEBI" id="CHEBI:15378"/>
        <dbReference type="ChEBI" id="CHEBI:30616"/>
        <dbReference type="ChEBI" id="CHEBI:43474"/>
        <dbReference type="ChEBI" id="CHEBI:456216"/>
        <dbReference type="EC" id="5.6.2.3"/>
    </reaction>
</comment>
<sequence length="2169" mass="243119">MPADGECMYTALAHQLHHRGVIKSRLGPVGGQTHMKFAANLRRAAASFMESHTELYQDPAVGLVLDEPGRYARLIVDGEVPDPAAALAAVIDGVRRPVKEGGAWGNNAVLSALATHYNVTIRVFNEVDAGGPRAPATEIVPEKRVPPRATLCIAYRLSLAPRVDGVRVERVHYDSVVRGPPGSQPVVTGAVKGPTPTASPVSEAERERRRERERKRYWAKVKAASEAGKEQERSTKSAEQKERKRQRERERRKGKKQKEQGQGNCADQTEIQPNGAVDDLGGSNQNIFSAWNDRLVCESDDDSVCESLGDEYSEGTDAEDDDGVEPQGCPRPNDPAVVAAVCASVTRALAGVCAAQCYVCDRLLNERAVRRVNVERLGEDMGPAVSEHLEKLVTEPGRQDLCATCHGYIVKMQVPPTAVVNGFRYPPVPPGLRPLTEVEEHVLALRLPFQQIVHLGKLGRRGQYGVRGSVINVPTDAADTVRTVIPLLPQEDELCVVNIKRKLIHRRAYARSFVDKSKLVEWGRYLQGTPLYREHGVVFDESRLDPPLAPAEGEEEPRFSEEGDVFFGQPDEPADHEEMFSRLGTVQHSLLAEDRACPARPPVPCRTDPETDEVDVAPGENSTPVSVVWDRKAEELAFPGVYLGQPRAFARHVTRYQAMRSEVQRVDRRGARPQSVLYKYNVHVREQASGRIRHKFKRGAKDVLGRNISKEQLLDKEFVSTSQKRGLAMPCLLPNSAEYWRGRSYDLFAAVRQLGPPHLFVTLSSAEYHSPTLISVLRKLHREHAEMDRFNAEATSSDQPSCVGEEAMDAIDSVLQQVGDGEAGDGDDIVRPEEKLRLIREDPVVCASYFREVVLQLKKNLRARVKGPMGRHFAKDWFIRIEFQQRGSPHAHCLLWLEDGPDKPLDDVAKTVAFIDDLVTCDSDHPLAARNKHCHTSTCFKNKYVRHRFVKKLLDRREMHRHCRFGAPFWPTDTTRIVLPLRPDVDERKENNNGTDWATYIEQLRELRLKLKDVLSAPDCPDTLKEVWEMVECPDDATYELAIRTGVMRPQVLYKRRVKDRWTNPYLPWVLEAFGSNTDAQVVLDVFSLIRYVVSYVTKAEKNHSHLHNEITRLRRERGFDDRTLMKMLCSRTLRAKETSAQEAAWVLMKFPLCETSRKCTFIDTSRPEERVHCPKPVKDIQALPPGSTDLWYPDIYDVYSRRAQELDNVTLAQFAALHHQSKKPRRRERIVRYRRYAENSDDWNEAENFYRGMCTLHLPWRDEKSDILEASDSFHSLYAEHEDDILGRRQAFEAMLGLDDTLQAELEACVAQDEAEALEAECSARNMLAGNSKLFFDDEAVADFMDCTAQDINIDLPEPGRQQPAASARVRRRGVWDRETYLDNIRRLNTKQKEVVLAVVHGIRTQSAPRLIYIDGAAGTGKSVVARNIANAFEAFCPANDNEDSSRVVISAPTGKAAHNIGGSTMHHAYNLSYNQESEATRRLNQGADDIMVPLQGQALANLQNAFANVHGQIIDEISMVSDRNFLAVDQRCKEAKGNEADFGSLWTIIFGDFRQLVPVGGKPVYVSSTDSLGGSALLWQKFEYVELTQNMRQGEDRRFAEILAKIGDAEVPLTDEELEMIESRFVDENSLVVPSNCPRLYHTNKDKDEYNTKELLKAPNQLIIKIPARDRVQVNRNSVGDSSARRRRQESTESILDRARALPTKSAQNLPYLILAVVGRPYKLTVNLNVQDGLVNGAVGVLVWVQAGMLCSRSRTPGVTEPEVAVQTLWLRFSADVGAARSREKQSELQAAIARQRCLPLELLPFELPPIPEGDELRGLVPIDREDLKLVKCRTEVWRHVMRQQFPLVPALSDTIHSSQGSSYDAACVEYYDSMQNNMVYVGMSRVRKLAGLFIKYTGERLRRVATGRVQRPQRGARAARLFKHPRLDKQDVSMAREKERLRSKPFTVPWASLLGRPAHALRAVYANVQSLHAHHRDVSLDDVMMQSDVLLLAETWLRPGQDIDLGDGMQEVVRCDAPAHQERAAGGVAVYSRLPFDEVLAVSTVPRVEAARARRGSELAVAVLYCHTDARLGDILAALGLLLPAEPCATVIVCADFNVDMRATAGRCIADALAARGLTPSSDLSAQSTYGGTTIDAVFTNSTSTRTAPYQAYYSHHIPIVIDVPQ</sequence>
<dbReference type="Pfam" id="PF03372">
    <property type="entry name" value="Exo_endo_phos"/>
    <property type="match status" value="1"/>
</dbReference>
<evidence type="ECO:0000259" key="3">
    <source>
        <dbReference type="PROSITE" id="PS50802"/>
    </source>
</evidence>
<dbReference type="GO" id="GO:0006310">
    <property type="term" value="P:DNA recombination"/>
    <property type="evidence" value="ECO:0007669"/>
    <property type="project" value="UniProtKB-KW"/>
</dbReference>
<dbReference type="GO" id="GO:0005524">
    <property type="term" value="F:ATP binding"/>
    <property type="evidence" value="ECO:0007669"/>
    <property type="project" value="UniProtKB-KW"/>
</dbReference>
<dbReference type="SUPFAM" id="SSF56219">
    <property type="entry name" value="DNase I-like"/>
    <property type="match status" value="1"/>
</dbReference>
<gene>
    <name evidence="5" type="primary">LOC113217357</name>
</gene>
<dbReference type="PROSITE" id="PS50802">
    <property type="entry name" value="OTU"/>
    <property type="match status" value="1"/>
</dbReference>
<dbReference type="InterPro" id="IPR038765">
    <property type="entry name" value="Papain-like_cys_pep_sf"/>
</dbReference>
<dbReference type="GO" id="GO:0016787">
    <property type="term" value="F:hydrolase activity"/>
    <property type="evidence" value="ECO:0007669"/>
    <property type="project" value="UniProtKB-KW"/>
</dbReference>
<comment type="cofactor">
    <cofactor evidence="1">
        <name>Mg(2+)</name>
        <dbReference type="ChEBI" id="CHEBI:18420"/>
    </cofactor>
</comment>
<dbReference type="PANTHER" id="PTHR47642:SF5">
    <property type="entry name" value="ATP-DEPENDENT DNA HELICASE"/>
    <property type="match status" value="1"/>
</dbReference>
<keyword evidence="1" id="KW-0347">Helicase</keyword>
<dbReference type="Pfam" id="PF05970">
    <property type="entry name" value="PIF1"/>
    <property type="match status" value="1"/>
</dbReference>
<dbReference type="OrthoDB" id="10036850at2759"/>
<protein>
    <recommendedName>
        <fullName evidence="1">ATP-dependent DNA helicase</fullName>
        <ecNumber evidence="1">5.6.2.3</ecNumber>
    </recommendedName>
</protein>
<keyword evidence="1" id="KW-0227">DNA damage</keyword>
<keyword evidence="1" id="KW-0067">ATP-binding</keyword>
<dbReference type="GO" id="GO:0043139">
    <property type="term" value="F:5'-3' DNA helicase activity"/>
    <property type="evidence" value="ECO:0007669"/>
    <property type="project" value="UniProtKB-EC"/>
</dbReference>
<dbReference type="InterPro" id="IPR027417">
    <property type="entry name" value="P-loop_NTPase"/>
</dbReference>
<evidence type="ECO:0000256" key="1">
    <source>
        <dbReference type="RuleBase" id="RU363044"/>
    </source>
</evidence>
<dbReference type="EC" id="5.6.2.3" evidence="1"/>
<dbReference type="SUPFAM" id="SSF52540">
    <property type="entry name" value="P-loop containing nucleoside triphosphate hydrolases"/>
    <property type="match status" value="2"/>
</dbReference>
<name>A0A9C6WNR6_FRAOC</name>
<dbReference type="InterPro" id="IPR025476">
    <property type="entry name" value="Helitron_helicase-like"/>
</dbReference>
<dbReference type="Gene3D" id="3.40.50.300">
    <property type="entry name" value="P-loop containing nucleotide triphosphate hydrolases"/>
    <property type="match status" value="1"/>
</dbReference>
<feature type="compositionally biased region" description="Basic and acidic residues" evidence="2">
    <location>
        <begin position="203"/>
        <end position="216"/>
    </location>
</feature>
<dbReference type="CDD" id="cd22744">
    <property type="entry name" value="OTU"/>
    <property type="match status" value="1"/>
</dbReference>
<proteinExistence type="inferred from homology"/>
<organism evidence="4 5">
    <name type="scientific">Frankliniella occidentalis</name>
    <name type="common">Western flower thrips</name>
    <name type="synonym">Euthrips occidentalis</name>
    <dbReference type="NCBI Taxonomy" id="133901"/>
    <lineage>
        <taxon>Eukaryota</taxon>
        <taxon>Metazoa</taxon>
        <taxon>Ecdysozoa</taxon>
        <taxon>Arthropoda</taxon>
        <taxon>Hexapoda</taxon>
        <taxon>Insecta</taxon>
        <taxon>Pterygota</taxon>
        <taxon>Neoptera</taxon>
        <taxon>Paraneoptera</taxon>
        <taxon>Thysanoptera</taxon>
        <taxon>Terebrantia</taxon>
        <taxon>Thripoidea</taxon>
        <taxon>Thripidae</taxon>
        <taxon>Frankliniella</taxon>
    </lineage>
</organism>
<keyword evidence="1" id="KW-0378">Hydrolase</keyword>
<comment type="similarity">
    <text evidence="1">Belongs to the helicase family.</text>
</comment>
<dbReference type="InterPro" id="IPR003323">
    <property type="entry name" value="OTU_dom"/>
</dbReference>
<keyword evidence="4" id="KW-1185">Reference proteome</keyword>
<evidence type="ECO:0000313" key="5">
    <source>
        <dbReference type="RefSeq" id="XP_052122792.1"/>
    </source>
</evidence>
<keyword evidence="1" id="KW-0234">DNA repair</keyword>
<dbReference type="PANTHER" id="PTHR47642">
    <property type="entry name" value="ATP-DEPENDENT DNA HELICASE"/>
    <property type="match status" value="1"/>
</dbReference>
<dbReference type="Pfam" id="PF20209">
    <property type="entry name" value="DUF6570"/>
    <property type="match status" value="1"/>
</dbReference>
<dbReference type="InterPro" id="IPR010285">
    <property type="entry name" value="DNA_helicase_pif1-like_DEAD"/>
</dbReference>
<dbReference type="Gene3D" id="3.90.70.80">
    <property type="match status" value="1"/>
</dbReference>
<dbReference type="GO" id="GO:0006281">
    <property type="term" value="P:DNA repair"/>
    <property type="evidence" value="ECO:0007669"/>
    <property type="project" value="UniProtKB-KW"/>
</dbReference>
<dbReference type="CDD" id="cd18809">
    <property type="entry name" value="SF1_C_RecD"/>
    <property type="match status" value="1"/>
</dbReference>